<reference evidence="2 3" key="1">
    <citation type="submission" date="2023-05" db="EMBL/GenBank/DDBJ databases">
        <title>B98-5 Cell Line De Novo Hybrid Assembly: An Optical Mapping Approach.</title>
        <authorList>
            <person name="Kananen K."/>
            <person name="Auerbach J.A."/>
            <person name="Kautto E."/>
            <person name="Blachly J.S."/>
        </authorList>
    </citation>
    <scope>NUCLEOTIDE SEQUENCE [LARGE SCALE GENOMIC DNA]</scope>
    <source>
        <strain evidence="2">B95-8</strain>
        <tissue evidence="2">Cell line</tissue>
    </source>
</reference>
<dbReference type="Proteomes" id="UP001266305">
    <property type="component" value="Unassembled WGS sequence"/>
</dbReference>
<evidence type="ECO:0000256" key="1">
    <source>
        <dbReference type="SAM" id="MobiDB-lite"/>
    </source>
</evidence>
<protein>
    <submittedName>
        <fullName evidence="2">Uncharacterized protein</fullName>
    </submittedName>
</protein>
<name>A0ABQ9V824_SAGOE</name>
<accession>A0ABQ9V824</accession>
<feature type="region of interest" description="Disordered" evidence="1">
    <location>
        <begin position="20"/>
        <end position="51"/>
    </location>
</feature>
<proteinExistence type="predicted"/>
<organism evidence="2 3">
    <name type="scientific">Saguinus oedipus</name>
    <name type="common">Cotton-top tamarin</name>
    <name type="synonym">Oedipomidas oedipus</name>
    <dbReference type="NCBI Taxonomy" id="9490"/>
    <lineage>
        <taxon>Eukaryota</taxon>
        <taxon>Metazoa</taxon>
        <taxon>Chordata</taxon>
        <taxon>Craniata</taxon>
        <taxon>Vertebrata</taxon>
        <taxon>Euteleostomi</taxon>
        <taxon>Mammalia</taxon>
        <taxon>Eutheria</taxon>
        <taxon>Euarchontoglires</taxon>
        <taxon>Primates</taxon>
        <taxon>Haplorrhini</taxon>
        <taxon>Platyrrhini</taxon>
        <taxon>Cebidae</taxon>
        <taxon>Callitrichinae</taxon>
        <taxon>Saguinus</taxon>
    </lineage>
</organism>
<feature type="non-terminal residue" evidence="2">
    <location>
        <position position="1"/>
    </location>
</feature>
<comment type="caution">
    <text evidence="2">The sequence shown here is derived from an EMBL/GenBank/DDBJ whole genome shotgun (WGS) entry which is preliminary data.</text>
</comment>
<evidence type="ECO:0000313" key="3">
    <source>
        <dbReference type="Proteomes" id="UP001266305"/>
    </source>
</evidence>
<dbReference type="EMBL" id="JASSZA010000007">
    <property type="protein sequence ID" value="KAK2105406.1"/>
    <property type="molecule type" value="Genomic_DNA"/>
</dbReference>
<sequence length="51" mass="5310">ISKPNKLKEKQQPMSCYLWGRQSGGAVSDGPASALGSTPSYSPVMPGDVNS</sequence>
<gene>
    <name evidence="2" type="ORF">P7K49_014920</name>
</gene>
<evidence type="ECO:0000313" key="2">
    <source>
        <dbReference type="EMBL" id="KAK2105406.1"/>
    </source>
</evidence>
<keyword evidence="3" id="KW-1185">Reference proteome</keyword>